<dbReference type="Pfam" id="PF00085">
    <property type="entry name" value="Thioredoxin"/>
    <property type="match status" value="1"/>
</dbReference>
<dbReference type="Gene3D" id="3.40.30.10">
    <property type="entry name" value="Glutaredoxin"/>
    <property type="match status" value="1"/>
</dbReference>
<dbReference type="Proteomes" id="UP000533900">
    <property type="component" value="Unassembled WGS sequence"/>
</dbReference>
<dbReference type="InterPro" id="IPR013766">
    <property type="entry name" value="Thioredoxin_domain"/>
</dbReference>
<feature type="signal peptide" evidence="1">
    <location>
        <begin position="1"/>
        <end position="22"/>
    </location>
</feature>
<keyword evidence="1" id="KW-0732">Signal</keyword>
<feature type="chain" id="PRO_5032359483" evidence="1">
    <location>
        <begin position="23"/>
        <end position="351"/>
    </location>
</feature>
<dbReference type="InterPro" id="IPR013783">
    <property type="entry name" value="Ig-like_fold"/>
</dbReference>
<organism evidence="3 4">
    <name type="scientific">Winogradskyella flava</name>
    <dbReference type="NCBI Taxonomy" id="1884876"/>
    <lineage>
        <taxon>Bacteria</taxon>
        <taxon>Pseudomonadati</taxon>
        <taxon>Bacteroidota</taxon>
        <taxon>Flavobacteriia</taxon>
        <taxon>Flavobacteriales</taxon>
        <taxon>Flavobacteriaceae</taxon>
        <taxon>Winogradskyella</taxon>
    </lineage>
</organism>
<dbReference type="AlphaFoldDB" id="A0A842IUM0"/>
<dbReference type="SUPFAM" id="SSF52833">
    <property type="entry name" value="Thioredoxin-like"/>
    <property type="match status" value="1"/>
</dbReference>
<dbReference type="Gene3D" id="2.60.40.10">
    <property type="entry name" value="Immunoglobulins"/>
    <property type="match status" value="1"/>
</dbReference>
<protein>
    <submittedName>
        <fullName evidence="3">Omp28-related outer membrane protein</fullName>
    </submittedName>
</protein>
<accession>A0A842IUM0</accession>
<gene>
    <name evidence="3" type="ORF">H7F21_05485</name>
</gene>
<evidence type="ECO:0000313" key="4">
    <source>
        <dbReference type="Proteomes" id="UP000533900"/>
    </source>
</evidence>
<evidence type="ECO:0000256" key="1">
    <source>
        <dbReference type="SAM" id="SignalP"/>
    </source>
</evidence>
<evidence type="ECO:0000259" key="2">
    <source>
        <dbReference type="Pfam" id="PF00085"/>
    </source>
</evidence>
<proteinExistence type="predicted"/>
<dbReference type="InterPro" id="IPR021615">
    <property type="entry name" value="Omp28"/>
</dbReference>
<dbReference type="Pfam" id="PF11551">
    <property type="entry name" value="Omp28"/>
    <property type="match status" value="1"/>
</dbReference>
<dbReference type="PROSITE" id="PS51257">
    <property type="entry name" value="PROKAR_LIPOPROTEIN"/>
    <property type="match status" value="1"/>
</dbReference>
<comment type="caution">
    <text evidence="3">The sequence shown here is derived from an EMBL/GenBank/DDBJ whole genome shotgun (WGS) entry which is preliminary data.</text>
</comment>
<name>A0A842IUM0_9FLAO</name>
<reference evidence="3" key="1">
    <citation type="submission" date="2020-08" db="EMBL/GenBank/DDBJ databases">
        <title>Winogradskyella ouciana sp. nov., isolated from the hadal seawater of the Mariana Trench.</title>
        <authorList>
            <person name="He X."/>
        </authorList>
    </citation>
    <scope>NUCLEOTIDE SEQUENCE [LARGE SCALE GENOMIC DNA]</scope>
    <source>
        <strain evidence="3">KCTC 52348</strain>
    </source>
</reference>
<dbReference type="InterPro" id="IPR036249">
    <property type="entry name" value="Thioredoxin-like_sf"/>
</dbReference>
<keyword evidence="4" id="KW-1185">Reference proteome</keyword>
<dbReference type="RefSeq" id="WP_185788204.1">
    <property type="nucleotide sequence ID" value="NZ_JACLCP010000001.1"/>
</dbReference>
<feature type="domain" description="Thioredoxin" evidence="2">
    <location>
        <begin position="105"/>
        <end position="160"/>
    </location>
</feature>
<dbReference type="EMBL" id="JACLCP010000001">
    <property type="protein sequence ID" value="MBC2844538.1"/>
    <property type="molecule type" value="Genomic_DNA"/>
</dbReference>
<sequence length="351" mass="38899">MISKRIPRLICFILLAASISCSKTEENVPLTTPTAEITVDKLVRKASLRNQEIPFTIINESSEDVTALATFYVDDEAIVGSTFSSSSIGEFEVYGVYMDDGVEITTNTESFSVIIPKRKIVIEDYTGTWCGFCPRVTGALQSLAQETDDITVVAIHETANSFPDPMHFNQVQLLKDVFDVEGFPAARINRTNNWQVPHANSDVISIAGLDTNVSIAVNSELTGNELLVQVNVVYEEGSEEGDKLVVYLVENGIIYDQVNYYNQDTTSPFYNLGDPILDFEHNEVLRKNLSSLLGDAIPSTSALDEYVTSFTVDIPSDYVVDNLDIIVMVVNENNEAKNSQHAHLTEDKPYE</sequence>
<evidence type="ECO:0000313" key="3">
    <source>
        <dbReference type="EMBL" id="MBC2844538.1"/>
    </source>
</evidence>